<dbReference type="EC" id="6.3.4.15" evidence="3"/>
<comment type="caution">
    <text evidence="3">The sequence shown here is derived from an EMBL/GenBank/DDBJ whole genome shotgun (WGS) entry which is preliminary data.</text>
</comment>
<sequence length="265" mass="29226">MKVYEVNDTRKKAVVVTPQTLFTGQQLVWLPACASTNSEAQALIVQNRASEGCTVITDFQSAGRGQRGNQWEGAPAENLMLSVVWQPTFLAAAQQFQLSQAVALGVHDWAAALLGPDPKLKLKWPNDLYYGDQKLGGILIENTLSGPKIQYSIIGIGMNINQQGFAVPTATSLRLLTGRAYDRAALAARLLECLERRYLQLRAGQVGALRQTYLRALYRYQETHTFLIDGQATQGQIVGVEEDGRLAVAVGPELRRFGMQEIRHL</sequence>
<dbReference type="SUPFAM" id="SSF55681">
    <property type="entry name" value="Class II aaRS and biotin synthetases"/>
    <property type="match status" value="1"/>
</dbReference>
<proteinExistence type="predicted"/>
<evidence type="ECO:0000256" key="1">
    <source>
        <dbReference type="ARBA" id="ARBA00022598"/>
    </source>
</evidence>
<dbReference type="InterPro" id="IPR045864">
    <property type="entry name" value="aa-tRNA-synth_II/BPL/LPL"/>
</dbReference>
<gene>
    <name evidence="3" type="ORF">IC234_17410</name>
</gene>
<evidence type="ECO:0000259" key="2">
    <source>
        <dbReference type="PROSITE" id="PS51733"/>
    </source>
</evidence>
<dbReference type="PANTHER" id="PTHR12835:SF5">
    <property type="entry name" value="BIOTIN--PROTEIN LIGASE"/>
    <property type="match status" value="1"/>
</dbReference>
<protein>
    <submittedName>
        <fullName evidence="3">Biotin--[acetyl-CoA-carboxylase] ligase</fullName>
        <ecNumber evidence="3">6.3.4.15</ecNumber>
    </submittedName>
</protein>
<dbReference type="Pfam" id="PF03099">
    <property type="entry name" value="BPL_LplA_LipB"/>
    <property type="match status" value="1"/>
</dbReference>
<dbReference type="PROSITE" id="PS51733">
    <property type="entry name" value="BPL_LPL_CATALYTIC"/>
    <property type="match status" value="1"/>
</dbReference>
<feature type="domain" description="BPL/LPL catalytic" evidence="2">
    <location>
        <begin position="15"/>
        <end position="202"/>
    </location>
</feature>
<dbReference type="CDD" id="cd16442">
    <property type="entry name" value="BPL"/>
    <property type="match status" value="1"/>
</dbReference>
<dbReference type="Proteomes" id="UP000606003">
    <property type="component" value="Unassembled WGS sequence"/>
</dbReference>
<keyword evidence="4" id="KW-1185">Reference proteome</keyword>
<keyword evidence="1 3" id="KW-0436">Ligase</keyword>
<name>A0ABR8JZ24_9BACT</name>
<dbReference type="GO" id="GO:0004077">
    <property type="term" value="F:biotin--[biotin carboxyl-carrier protein] ligase activity"/>
    <property type="evidence" value="ECO:0007669"/>
    <property type="project" value="UniProtKB-EC"/>
</dbReference>
<dbReference type="EMBL" id="JACXAC010000005">
    <property type="protein sequence ID" value="MBD2723910.1"/>
    <property type="molecule type" value="Genomic_DNA"/>
</dbReference>
<dbReference type="Gene3D" id="3.30.930.10">
    <property type="entry name" value="Bira Bifunctional Protein, Domain 2"/>
    <property type="match status" value="1"/>
</dbReference>
<evidence type="ECO:0000313" key="3">
    <source>
        <dbReference type="EMBL" id="MBD2723910.1"/>
    </source>
</evidence>
<evidence type="ECO:0000313" key="4">
    <source>
        <dbReference type="Proteomes" id="UP000606003"/>
    </source>
</evidence>
<dbReference type="InterPro" id="IPR004408">
    <property type="entry name" value="Biotin_CoA_COase_ligase"/>
</dbReference>
<dbReference type="NCBIfam" id="TIGR00121">
    <property type="entry name" value="birA_ligase"/>
    <property type="match status" value="1"/>
</dbReference>
<dbReference type="InterPro" id="IPR004143">
    <property type="entry name" value="BPL_LPL_catalytic"/>
</dbReference>
<accession>A0ABR8JZ24</accession>
<organism evidence="3 4">
    <name type="scientific">Hymenobacter armeniacus</name>
    <dbReference type="NCBI Taxonomy" id="2771358"/>
    <lineage>
        <taxon>Bacteria</taxon>
        <taxon>Pseudomonadati</taxon>
        <taxon>Bacteroidota</taxon>
        <taxon>Cytophagia</taxon>
        <taxon>Cytophagales</taxon>
        <taxon>Hymenobacteraceae</taxon>
        <taxon>Hymenobacter</taxon>
    </lineage>
</organism>
<dbReference type="PANTHER" id="PTHR12835">
    <property type="entry name" value="BIOTIN PROTEIN LIGASE"/>
    <property type="match status" value="1"/>
</dbReference>
<reference evidence="3 4" key="1">
    <citation type="submission" date="2020-09" db="EMBL/GenBank/DDBJ databases">
        <authorList>
            <person name="Kim M.K."/>
        </authorList>
    </citation>
    <scope>NUCLEOTIDE SEQUENCE [LARGE SCALE GENOMIC DNA]</scope>
    <source>
        <strain evidence="3 4">BT189</strain>
    </source>
</reference>